<proteinExistence type="predicted"/>
<dbReference type="InterPro" id="IPR050595">
    <property type="entry name" value="Bact_response_regulator"/>
</dbReference>
<dbReference type="AlphaFoldDB" id="A0A7K1SJR4"/>
<feature type="domain" description="Response regulatory" evidence="3">
    <location>
        <begin position="6"/>
        <end position="126"/>
    </location>
</feature>
<evidence type="ECO:0000256" key="1">
    <source>
        <dbReference type="ARBA" id="ARBA00022553"/>
    </source>
</evidence>
<organism evidence="4 5">
    <name type="scientific">Spirosoma arboris</name>
    <dbReference type="NCBI Taxonomy" id="2682092"/>
    <lineage>
        <taxon>Bacteria</taxon>
        <taxon>Pseudomonadati</taxon>
        <taxon>Bacteroidota</taxon>
        <taxon>Cytophagia</taxon>
        <taxon>Cytophagales</taxon>
        <taxon>Cytophagaceae</taxon>
        <taxon>Spirosoma</taxon>
    </lineage>
</organism>
<dbReference type="SUPFAM" id="SSF52172">
    <property type="entry name" value="CheY-like"/>
    <property type="match status" value="1"/>
</dbReference>
<protein>
    <submittedName>
        <fullName evidence="4">Response regulator</fullName>
    </submittedName>
</protein>
<dbReference type="PROSITE" id="PS50110">
    <property type="entry name" value="RESPONSE_REGULATORY"/>
    <property type="match status" value="1"/>
</dbReference>
<comment type="caution">
    <text evidence="4">The sequence shown here is derived from an EMBL/GenBank/DDBJ whole genome shotgun (WGS) entry which is preliminary data.</text>
</comment>
<name>A0A7K1SJR4_9BACT</name>
<dbReference type="InterPro" id="IPR001789">
    <property type="entry name" value="Sig_transdc_resp-reg_receiver"/>
</dbReference>
<dbReference type="PANTHER" id="PTHR44591:SF23">
    <property type="entry name" value="CHEY SUBFAMILY"/>
    <property type="match status" value="1"/>
</dbReference>
<keyword evidence="5" id="KW-1185">Reference proteome</keyword>
<accession>A0A7K1SJR4</accession>
<keyword evidence="1 2" id="KW-0597">Phosphoprotein</keyword>
<dbReference type="PANTHER" id="PTHR44591">
    <property type="entry name" value="STRESS RESPONSE REGULATOR PROTEIN 1"/>
    <property type="match status" value="1"/>
</dbReference>
<evidence type="ECO:0000259" key="3">
    <source>
        <dbReference type="PROSITE" id="PS50110"/>
    </source>
</evidence>
<dbReference type="InterPro" id="IPR011006">
    <property type="entry name" value="CheY-like_superfamily"/>
</dbReference>
<reference evidence="4 5" key="1">
    <citation type="submission" date="2019-12" db="EMBL/GenBank/DDBJ databases">
        <title>Spirosoma sp. HMF4905 genome sequencing and assembly.</title>
        <authorList>
            <person name="Kang H."/>
            <person name="Cha I."/>
            <person name="Kim H."/>
            <person name="Joh K."/>
        </authorList>
    </citation>
    <scope>NUCLEOTIDE SEQUENCE [LARGE SCALE GENOMIC DNA]</scope>
    <source>
        <strain evidence="4 5">HMF4905</strain>
    </source>
</reference>
<gene>
    <name evidence="4" type="ORF">GO755_28590</name>
</gene>
<feature type="modified residue" description="4-aspartylphosphate" evidence="2">
    <location>
        <position position="59"/>
    </location>
</feature>
<dbReference type="Proteomes" id="UP000436006">
    <property type="component" value="Unassembled WGS sequence"/>
</dbReference>
<evidence type="ECO:0000313" key="5">
    <source>
        <dbReference type="Proteomes" id="UP000436006"/>
    </source>
</evidence>
<dbReference type="SMART" id="SM00448">
    <property type="entry name" value="REC"/>
    <property type="match status" value="1"/>
</dbReference>
<dbReference type="EMBL" id="WPIN01000013">
    <property type="protein sequence ID" value="MVM34025.1"/>
    <property type="molecule type" value="Genomic_DNA"/>
</dbReference>
<dbReference type="GO" id="GO:0000160">
    <property type="term" value="P:phosphorelay signal transduction system"/>
    <property type="evidence" value="ECO:0007669"/>
    <property type="project" value="InterPro"/>
</dbReference>
<dbReference type="RefSeq" id="WP_157588729.1">
    <property type="nucleotide sequence ID" value="NZ_WPIN01000013.1"/>
</dbReference>
<dbReference type="Pfam" id="PF00072">
    <property type="entry name" value="Response_reg"/>
    <property type="match status" value="1"/>
</dbReference>
<sequence>MTSGSQICIVDDAADYLFLLGELFSHYFPAYSVSFFADGDEFLAALPYLNPLPRLILLDRHMPHLGGHQTLLGLKEHATYKKIPVVMMSADASADEINGCYEAGANSFIAKAANLDTLKDVLERLCRYWLEMNRTPTNL</sequence>
<evidence type="ECO:0000313" key="4">
    <source>
        <dbReference type="EMBL" id="MVM34025.1"/>
    </source>
</evidence>
<evidence type="ECO:0000256" key="2">
    <source>
        <dbReference type="PROSITE-ProRule" id="PRU00169"/>
    </source>
</evidence>
<dbReference type="Gene3D" id="3.40.50.2300">
    <property type="match status" value="1"/>
</dbReference>